<dbReference type="Pfam" id="PF03631">
    <property type="entry name" value="Virul_fac_BrkB"/>
    <property type="match status" value="1"/>
</dbReference>
<feature type="transmembrane region" description="Helical" evidence="6">
    <location>
        <begin position="201"/>
        <end position="227"/>
    </location>
</feature>
<keyword evidence="2" id="KW-1003">Cell membrane</keyword>
<dbReference type="PANTHER" id="PTHR30213">
    <property type="entry name" value="INNER MEMBRANE PROTEIN YHJD"/>
    <property type="match status" value="1"/>
</dbReference>
<keyword evidence="4 6" id="KW-1133">Transmembrane helix</keyword>
<dbReference type="Pfam" id="PF19853">
    <property type="entry name" value="DUF6328"/>
    <property type="match status" value="1"/>
</dbReference>
<dbReference type="Proteomes" id="UP001157069">
    <property type="component" value="Unassembled WGS sequence"/>
</dbReference>
<feature type="transmembrane region" description="Helical" evidence="6">
    <location>
        <begin position="63"/>
        <end position="86"/>
    </location>
</feature>
<dbReference type="EMBL" id="BSVA01000001">
    <property type="protein sequence ID" value="GMA92292.1"/>
    <property type="molecule type" value="Genomic_DNA"/>
</dbReference>
<dbReference type="NCBIfam" id="TIGR00765">
    <property type="entry name" value="yihY_not_rbn"/>
    <property type="match status" value="1"/>
</dbReference>
<keyword evidence="3 6" id="KW-0812">Transmembrane</keyword>
<evidence type="ECO:0000256" key="4">
    <source>
        <dbReference type="ARBA" id="ARBA00022989"/>
    </source>
</evidence>
<comment type="caution">
    <text evidence="7">The sequence shown here is derived from an EMBL/GenBank/DDBJ whole genome shotgun (WGS) entry which is preliminary data.</text>
</comment>
<comment type="subcellular location">
    <subcellularLocation>
        <location evidence="1">Cell membrane</location>
        <topology evidence="1">Multi-pass membrane protein</topology>
    </subcellularLocation>
</comment>
<reference evidence="8" key="1">
    <citation type="journal article" date="2019" name="Int. J. Syst. Evol. Microbiol.">
        <title>The Global Catalogue of Microorganisms (GCM) 10K type strain sequencing project: providing services to taxonomists for standard genome sequencing and annotation.</title>
        <authorList>
            <consortium name="The Broad Institute Genomics Platform"/>
            <consortium name="The Broad Institute Genome Sequencing Center for Infectious Disease"/>
            <person name="Wu L."/>
            <person name="Ma J."/>
        </authorList>
    </citation>
    <scope>NUCLEOTIDE SEQUENCE [LARGE SCALE GENOMIC DNA]</scope>
    <source>
        <strain evidence="8">NBRC 108755</strain>
    </source>
</reference>
<evidence type="ECO:0000256" key="1">
    <source>
        <dbReference type="ARBA" id="ARBA00004651"/>
    </source>
</evidence>
<accession>A0ABQ6JVG6</accession>
<protein>
    <recommendedName>
        <fullName evidence="9">YihY/virulence factor BrkB family protein</fullName>
    </recommendedName>
</protein>
<evidence type="ECO:0000256" key="3">
    <source>
        <dbReference type="ARBA" id="ARBA00022692"/>
    </source>
</evidence>
<gene>
    <name evidence="7" type="ORF">GCM10025869_28210</name>
</gene>
<evidence type="ECO:0000256" key="2">
    <source>
        <dbReference type="ARBA" id="ARBA00022475"/>
    </source>
</evidence>
<proteinExistence type="predicted"/>
<feature type="transmembrane region" description="Helical" evidence="6">
    <location>
        <begin position="106"/>
        <end position="130"/>
    </location>
</feature>
<feature type="transmembrane region" description="Helical" evidence="6">
    <location>
        <begin position="312"/>
        <end position="332"/>
    </location>
</feature>
<dbReference type="InterPro" id="IPR046291">
    <property type="entry name" value="DUF6328"/>
</dbReference>
<keyword evidence="5 6" id="KW-0472">Membrane</keyword>
<evidence type="ECO:0000313" key="7">
    <source>
        <dbReference type="EMBL" id="GMA92292.1"/>
    </source>
</evidence>
<evidence type="ECO:0000313" key="8">
    <source>
        <dbReference type="Proteomes" id="UP001157069"/>
    </source>
</evidence>
<evidence type="ECO:0008006" key="9">
    <source>
        <dbReference type="Google" id="ProtNLM"/>
    </source>
</evidence>
<feature type="transmembrane region" description="Helical" evidence="6">
    <location>
        <begin position="385"/>
        <end position="411"/>
    </location>
</feature>
<feature type="transmembrane region" description="Helical" evidence="6">
    <location>
        <begin position="352"/>
        <end position="373"/>
    </location>
</feature>
<organism evidence="7 8">
    <name type="scientific">Homoserinibacter gongjuensis</name>
    <dbReference type="NCBI Taxonomy" id="1162968"/>
    <lineage>
        <taxon>Bacteria</taxon>
        <taxon>Bacillati</taxon>
        <taxon>Actinomycetota</taxon>
        <taxon>Actinomycetes</taxon>
        <taxon>Micrococcales</taxon>
        <taxon>Microbacteriaceae</taxon>
        <taxon>Homoserinibacter</taxon>
    </lineage>
</organism>
<dbReference type="InterPro" id="IPR017039">
    <property type="entry name" value="Virul_fac_BrkB"/>
</dbReference>
<evidence type="ECO:0000256" key="5">
    <source>
        <dbReference type="ARBA" id="ARBA00023136"/>
    </source>
</evidence>
<feature type="transmembrane region" description="Helical" evidence="6">
    <location>
        <begin position="268"/>
        <end position="292"/>
    </location>
</feature>
<sequence length="504" mass="54686">MARDDDAAPADGRDETENERLDRNWGEILQELRVVQTGTQILTGFLLAIAFQQRFDELTGYEIVVYLVLVCMAALATLLALTPVSMHRALFRQRAKKQLVETGNRLLIVTLAAVLLTLAGTALLIFDMVLGTAGDRRGSRGARARRTRVVRAARDAPDPHAAARVMDSQAERPTARLPRGSWRLAVRRAWHGFVRHRGIDAAAALTFFTTLAAFPAALAVASAFALAGDRKRAVSDLLAIANTLLPEDVAASLADAFGELLSLSNAGLALTAALVLLLWTASGYATAFGRAVNAVYEVQEGRPFWTFRGRMLLVAAVLVVVATLMLFALLATPEAADDILGRRGLAPVITTVWAIARWPLVLVLAVIFVAVLYTLTPNVRHARIVWASVGTVFALSTWALGTAGYALYVVLIGAYGALYGSIGTLLVALLWGYLTNLALVAGAELDAEFVRLRQLARGIDATEAIQMPVRDVTRDHWIARQRHEDVSASRRILEAARQEHDTDE</sequence>
<name>A0ABQ6JVG6_9MICO</name>
<keyword evidence="8" id="KW-1185">Reference proteome</keyword>
<dbReference type="RefSeq" id="WP_284300987.1">
    <property type="nucleotide sequence ID" value="NZ_BSVA01000001.1"/>
</dbReference>
<feature type="transmembrane region" description="Helical" evidence="6">
    <location>
        <begin position="417"/>
        <end position="443"/>
    </location>
</feature>
<evidence type="ECO:0000256" key="6">
    <source>
        <dbReference type="SAM" id="Phobius"/>
    </source>
</evidence>
<feature type="transmembrane region" description="Helical" evidence="6">
    <location>
        <begin position="34"/>
        <end position="51"/>
    </location>
</feature>
<dbReference type="PANTHER" id="PTHR30213:SF0">
    <property type="entry name" value="UPF0761 MEMBRANE PROTEIN YIHY"/>
    <property type="match status" value="1"/>
</dbReference>